<reference evidence="1 2" key="1">
    <citation type="journal article" date="2019" name="Nat. Ecol. Evol.">
        <title>Megaphylogeny resolves global patterns of mushroom evolution.</title>
        <authorList>
            <person name="Varga T."/>
            <person name="Krizsan K."/>
            <person name="Foldi C."/>
            <person name="Dima B."/>
            <person name="Sanchez-Garcia M."/>
            <person name="Sanchez-Ramirez S."/>
            <person name="Szollosi G.J."/>
            <person name="Szarkandi J.G."/>
            <person name="Papp V."/>
            <person name="Albert L."/>
            <person name="Andreopoulos W."/>
            <person name="Angelini C."/>
            <person name="Antonin V."/>
            <person name="Barry K.W."/>
            <person name="Bougher N.L."/>
            <person name="Buchanan P."/>
            <person name="Buyck B."/>
            <person name="Bense V."/>
            <person name="Catcheside P."/>
            <person name="Chovatia M."/>
            <person name="Cooper J."/>
            <person name="Damon W."/>
            <person name="Desjardin D."/>
            <person name="Finy P."/>
            <person name="Geml J."/>
            <person name="Haridas S."/>
            <person name="Hughes K."/>
            <person name="Justo A."/>
            <person name="Karasinski D."/>
            <person name="Kautmanova I."/>
            <person name="Kiss B."/>
            <person name="Kocsube S."/>
            <person name="Kotiranta H."/>
            <person name="LaButti K.M."/>
            <person name="Lechner B.E."/>
            <person name="Liimatainen K."/>
            <person name="Lipzen A."/>
            <person name="Lukacs Z."/>
            <person name="Mihaltcheva S."/>
            <person name="Morgado L.N."/>
            <person name="Niskanen T."/>
            <person name="Noordeloos M.E."/>
            <person name="Ohm R.A."/>
            <person name="Ortiz-Santana B."/>
            <person name="Ovrebo C."/>
            <person name="Racz N."/>
            <person name="Riley R."/>
            <person name="Savchenko A."/>
            <person name="Shiryaev A."/>
            <person name="Soop K."/>
            <person name="Spirin V."/>
            <person name="Szebenyi C."/>
            <person name="Tomsovsky M."/>
            <person name="Tulloss R.E."/>
            <person name="Uehling J."/>
            <person name="Grigoriev I.V."/>
            <person name="Vagvolgyi C."/>
            <person name="Papp T."/>
            <person name="Martin F.M."/>
            <person name="Miettinen O."/>
            <person name="Hibbett D.S."/>
            <person name="Nagy L.G."/>
        </authorList>
    </citation>
    <scope>NUCLEOTIDE SEQUENCE [LARGE SCALE GENOMIC DNA]</scope>
    <source>
        <strain evidence="1 2">NL-1719</strain>
    </source>
</reference>
<proteinExistence type="predicted"/>
<dbReference type="Proteomes" id="UP000308600">
    <property type="component" value="Unassembled WGS sequence"/>
</dbReference>
<sequence length="257" mass="28614">MKRWPIECLKIKVEGGGVELGLFEEWFEPTASNEPDDTRAQTHVKLDISALEEPSRFLAAVELLPIKPIEKVFFIGGSHECQDPMIVEYIGKLGTVQELSIDVPSLPTFFMSTSEQVDQLQRLIEGEDIGEVGSTLSAEKIALGQGLVLFHGLRDLTIYGELDGETLTREAAIILQTWLEWRKRFNLQLDQLFISGVSTPPGAWLAGLFDGLVGDLQTKNLTWLVGHGVPAWQYESVLSNPSKYYTDCSLIVQPPQI</sequence>
<dbReference type="EMBL" id="ML208685">
    <property type="protein sequence ID" value="TFK61193.1"/>
    <property type="molecule type" value="Genomic_DNA"/>
</dbReference>
<protein>
    <submittedName>
        <fullName evidence="1">Uncharacterized protein</fullName>
    </submittedName>
</protein>
<accession>A0ACD3A5N9</accession>
<evidence type="ECO:0000313" key="1">
    <source>
        <dbReference type="EMBL" id="TFK61193.1"/>
    </source>
</evidence>
<gene>
    <name evidence="1" type="ORF">BDN72DRAFT_965310</name>
</gene>
<organism evidence="1 2">
    <name type="scientific">Pluteus cervinus</name>
    <dbReference type="NCBI Taxonomy" id="181527"/>
    <lineage>
        <taxon>Eukaryota</taxon>
        <taxon>Fungi</taxon>
        <taxon>Dikarya</taxon>
        <taxon>Basidiomycota</taxon>
        <taxon>Agaricomycotina</taxon>
        <taxon>Agaricomycetes</taxon>
        <taxon>Agaricomycetidae</taxon>
        <taxon>Agaricales</taxon>
        <taxon>Pluteineae</taxon>
        <taxon>Pluteaceae</taxon>
        <taxon>Pluteus</taxon>
    </lineage>
</organism>
<keyword evidence="2" id="KW-1185">Reference proteome</keyword>
<name>A0ACD3A5N9_9AGAR</name>
<evidence type="ECO:0000313" key="2">
    <source>
        <dbReference type="Proteomes" id="UP000308600"/>
    </source>
</evidence>